<dbReference type="EMBL" id="BMAW01128481">
    <property type="protein sequence ID" value="GFU25658.1"/>
    <property type="molecule type" value="Genomic_DNA"/>
</dbReference>
<reference evidence="2" key="1">
    <citation type="submission" date="2020-08" db="EMBL/GenBank/DDBJ databases">
        <title>Multicomponent nature underlies the extraordinary mechanical properties of spider dragline silk.</title>
        <authorList>
            <person name="Kono N."/>
            <person name="Nakamura H."/>
            <person name="Mori M."/>
            <person name="Yoshida Y."/>
            <person name="Ohtoshi R."/>
            <person name="Malay A.D."/>
            <person name="Moran D.A.P."/>
            <person name="Tomita M."/>
            <person name="Numata K."/>
            <person name="Arakawa K."/>
        </authorList>
    </citation>
    <scope>NUCLEOTIDE SEQUENCE</scope>
</reference>
<feature type="region of interest" description="Disordered" evidence="1">
    <location>
        <begin position="55"/>
        <end position="108"/>
    </location>
</feature>
<dbReference type="AlphaFoldDB" id="A0A8X6UMQ5"/>
<proteinExistence type="predicted"/>
<evidence type="ECO:0000313" key="2">
    <source>
        <dbReference type="EMBL" id="GFU25658.1"/>
    </source>
</evidence>
<sequence>ITRKRDPIIEEYNFPLLTTKDESTKVSNPVRDYRRQHLNSVVEIDESQCLHIKIENDSPEHTSGPSSENNVEIIEISPTPLKKGQDNNCNKKPYKKKPKCLQINKNSQ</sequence>
<organism evidence="2 3">
    <name type="scientific">Nephila pilipes</name>
    <name type="common">Giant wood spider</name>
    <name type="synonym">Nephila maculata</name>
    <dbReference type="NCBI Taxonomy" id="299642"/>
    <lineage>
        <taxon>Eukaryota</taxon>
        <taxon>Metazoa</taxon>
        <taxon>Ecdysozoa</taxon>
        <taxon>Arthropoda</taxon>
        <taxon>Chelicerata</taxon>
        <taxon>Arachnida</taxon>
        <taxon>Araneae</taxon>
        <taxon>Araneomorphae</taxon>
        <taxon>Entelegynae</taxon>
        <taxon>Araneoidea</taxon>
        <taxon>Nephilidae</taxon>
        <taxon>Nephila</taxon>
    </lineage>
</organism>
<gene>
    <name evidence="2" type="ORF">NPIL_621171</name>
</gene>
<evidence type="ECO:0000313" key="3">
    <source>
        <dbReference type="Proteomes" id="UP000887013"/>
    </source>
</evidence>
<keyword evidence="3" id="KW-1185">Reference proteome</keyword>
<evidence type="ECO:0000256" key="1">
    <source>
        <dbReference type="SAM" id="MobiDB-lite"/>
    </source>
</evidence>
<name>A0A8X6UMQ5_NEPPI</name>
<protein>
    <submittedName>
        <fullName evidence="2">Uncharacterized protein</fullName>
    </submittedName>
</protein>
<comment type="caution">
    <text evidence="2">The sequence shown here is derived from an EMBL/GenBank/DDBJ whole genome shotgun (WGS) entry which is preliminary data.</text>
</comment>
<dbReference type="Proteomes" id="UP000887013">
    <property type="component" value="Unassembled WGS sequence"/>
</dbReference>
<accession>A0A8X6UMQ5</accession>
<feature type="compositionally biased region" description="Polar residues" evidence="1">
    <location>
        <begin position="61"/>
        <end position="70"/>
    </location>
</feature>
<feature type="non-terminal residue" evidence="2">
    <location>
        <position position="1"/>
    </location>
</feature>